<keyword evidence="3" id="KW-1185">Reference proteome</keyword>
<sequence>MRASIDFHTAWRKSSFSGNDANCVEVAFAPLAVGLRDSKNASAGQLAVGRRGFSGLVRWAERP</sequence>
<proteinExistence type="predicted"/>
<evidence type="ECO:0000313" key="2">
    <source>
        <dbReference type="EMBL" id="RZS32697.1"/>
    </source>
</evidence>
<feature type="domain" description="DUF397" evidence="1">
    <location>
        <begin position="10"/>
        <end position="59"/>
    </location>
</feature>
<accession>A0A4Q7KHG9</accession>
<organism evidence="2 3">
    <name type="scientific">Herbihabitans rhizosphaerae</name>
    <dbReference type="NCBI Taxonomy" id="1872711"/>
    <lineage>
        <taxon>Bacteria</taxon>
        <taxon>Bacillati</taxon>
        <taxon>Actinomycetota</taxon>
        <taxon>Actinomycetes</taxon>
        <taxon>Pseudonocardiales</taxon>
        <taxon>Pseudonocardiaceae</taxon>
        <taxon>Herbihabitans</taxon>
    </lineage>
</organism>
<evidence type="ECO:0000259" key="1">
    <source>
        <dbReference type="Pfam" id="PF04149"/>
    </source>
</evidence>
<protein>
    <submittedName>
        <fullName evidence="2">Uncharacterized protein DUF397</fullName>
    </submittedName>
</protein>
<comment type="caution">
    <text evidence="2">The sequence shown here is derived from an EMBL/GenBank/DDBJ whole genome shotgun (WGS) entry which is preliminary data.</text>
</comment>
<dbReference type="Pfam" id="PF04149">
    <property type="entry name" value="DUF397"/>
    <property type="match status" value="1"/>
</dbReference>
<evidence type="ECO:0000313" key="3">
    <source>
        <dbReference type="Proteomes" id="UP000294257"/>
    </source>
</evidence>
<dbReference type="InterPro" id="IPR007278">
    <property type="entry name" value="DUF397"/>
</dbReference>
<dbReference type="Proteomes" id="UP000294257">
    <property type="component" value="Unassembled WGS sequence"/>
</dbReference>
<name>A0A4Q7KHG9_9PSEU</name>
<dbReference type="EMBL" id="SGWQ01000011">
    <property type="protein sequence ID" value="RZS32697.1"/>
    <property type="molecule type" value="Genomic_DNA"/>
</dbReference>
<reference evidence="2 3" key="1">
    <citation type="submission" date="2019-02" db="EMBL/GenBank/DDBJ databases">
        <title>Genomic Encyclopedia of Type Strains, Phase IV (KMG-IV): sequencing the most valuable type-strain genomes for metagenomic binning, comparative biology and taxonomic classification.</title>
        <authorList>
            <person name="Goeker M."/>
        </authorList>
    </citation>
    <scope>NUCLEOTIDE SEQUENCE [LARGE SCALE GENOMIC DNA]</scope>
    <source>
        <strain evidence="2 3">DSM 101727</strain>
    </source>
</reference>
<dbReference type="AlphaFoldDB" id="A0A4Q7KHG9"/>
<gene>
    <name evidence="2" type="ORF">EV193_11180</name>
</gene>